<feature type="domain" description="BTB" evidence="16">
    <location>
        <begin position="62"/>
        <end position="126"/>
    </location>
</feature>
<dbReference type="AlphaFoldDB" id="A0A9Q0Y0W0"/>
<proteinExistence type="inferred from homology"/>
<evidence type="ECO:0000256" key="1">
    <source>
        <dbReference type="ARBA" id="ARBA00004123"/>
    </source>
</evidence>
<evidence type="ECO:0000256" key="15">
    <source>
        <dbReference type="PROSITE-ProRule" id="PRU00042"/>
    </source>
</evidence>
<evidence type="ECO:0000256" key="10">
    <source>
        <dbReference type="ARBA" id="ARBA00023015"/>
    </source>
</evidence>
<comment type="similarity">
    <text evidence="2">Belongs to the krueppel C2H2-type zinc-finger protein family.</text>
</comment>
<dbReference type="SMART" id="SM00355">
    <property type="entry name" value="ZnF_C2H2"/>
    <property type="match status" value="6"/>
</dbReference>
<evidence type="ECO:0000256" key="8">
    <source>
        <dbReference type="ARBA" id="ARBA00022833"/>
    </source>
</evidence>
<dbReference type="PROSITE" id="PS50157">
    <property type="entry name" value="ZINC_FINGER_C2H2_2"/>
    <property type="match status" value="5"/>
</dbReference>
<keyword evidence="6" id="KW-0677">Repeat</keyword>
<keyword evidence="3" id="KW-0678">Repressor</keyword>
<feature type="domain" description="C2H2-type" evidence="17">
    <location>
        <begin position="318"/>
        <end position="346"/>
    </location>
</feature>
<evidence type="ECO:0000256" key="9">
    <source>
        <dbReference type="ARBA" id="ARBA00022843"/>
    </source>
</evidence>
<keyword evidence="13" id="KW-0539">Nucleus</keyword>
<evidence type="ECO:0000256" key="2">
    <source>
        <dbReference type="ARBA" id="ARBA00006991"/>
    </source>
</evidence>
<comment type="subcellular location">
    <subcellularLocation>
        <location evidence="1">Nucleus</location>
    </subcellularLocation>
</comment>
<feature type="domain" description="C2H2-type" evidence="17">
    <location>
        <begin position="386"/>
        <end position="414"/>
    </location>
</feature>
<dbReference type="GO" id="GO:0005634">
    <property type="term" value="C:nucleus"/>
    <property type="evidence" value="ECO:0007669"/>
    <property type="project" value="UniProtKB-SubCell"/>
</dbReference>
<keyword evidence="4" id="KW-1017">Isopeptide bond</keyword>
<dbReference type="InterPro" id="IPR011333">
    <property type="entry name" value="SKP1/BTB/POZ_sf"/>
</dbReference>
<evidence type="ECO:0000313" key="19">
    <source>
        <dbReference type="Proteomes" id="UP001142489"/>
    </source>
</evidence>
<dbReference type="InterPro" id="IPR013087">
    <property type="entry name" value="Znf_C2H2_type"/>
</dbReference>
<feature type="domain" description="C2H2-type" evidence="17">
    <location>
        <begin position="358"/>
        <end position="385"/>
    </location>
</feature>
<dbReference type="Gene3D" id="3.30.710.10">
    <property type="entry name" value="Potassium Channel Kv1.1, Chain A"/>
    <property type="match status" value="1"/>
</dbReference>
<evidence type="ECO:0000256" key="6">
    <source>
        <dbReference type="ARBA" id="ARBA00022737"/>
    </source>
</evidence>
<protein>
    <recommendedName>
        <fullName evidence="14">Zinc finger protein 131</fullName>
    </recommendedName>
</protein>
<keyword evidence="10" id="KW-0805">Transcription regulation</keyword>
<evidence type="ECO:0000259" key="17">
    <source>
        <dbReference type="PROSITE" id="PS50157"/>
    </source>
</evidence>
<evidence type="ECO:0000256" key="3">
    <source>
        <dbReference type="ARBA" id="ARBA00022491"/>
    </source>
</evidence>
<evidence type="ECO:0000256" key="13">
    <source>
        <dbReference type="ARBA" id="ARBA00023242"/>
    </source>
</evidence>
<reference evidence="18" key="1">
    <citation type="journal article" date="2023" name="DNA Res.">
        <title>Chromosome-level genome assembly of Phrynocephalus forsythii using third-generation DNA sequencing and Hi-C analysis.</title>
        <authorList>
            <person name="Qi Y."/>
            <person name="Zhao W."/>
            <person name="Zhao Y."/>
            <person name="Niu C."/>
            <person name="Cao S."/>
            <person name="Zhang Y."/>
        </authorList>
    </citation>
    <scope>NUCLEOTIDE SEQUENCE</scope>
    <source>
        <tissue evidence="18">Muscle</tissue>
    </source>
</reference>
<evidence type="ECO:0000256" key="5">
    <source>
        <dbReference type="ARBA" id="ARBA00022723"/>
    </source>
</evidence>
<dbReference type="PROSITE" id="PS00028">
    <property type="entry name" value="ZINC_FINGER_C2H2_1"/>
    <property type="match status" value="5"/>
</dbReference>
<dbReference type="Pfam" id="PF00651">
    <property type="entry name" value="BTB"/>
    <property type="match status" value="1"/>
</dbReference>
<keyword evidence="9" id="KW-0832">Ubl conjugation</keyword>
<dbReference type="FunFam" id="3.30.160.60:FF:000552">
    <property type="entry name" value="Zinc finger protein 131"/>
    <property type="match status" value="1"/>
</dbReference>
<feature type="domain" description="C2H2-type" evidence="17">
    <location>
        <begin position="291"/>
        <end position="318"/>
    </location>
</feature>
<dbReference type="GO" id="GO:0003677">
    <property type="term" value="F:DNA binding"/>
    <property type="evidence" value="ECO:0007669"/>
    <property type="project" value="UniProtKB-KW"/>
</dbReference>
<accession>A0A9Q0Y0W0</accession>
<dbReference type="FunFam" id="3.30.160.60:FF:000539">
    <property type="entry name" value="Putative zinc finger protein 131"/>
    <property type="match status" value="1"/>
</dbReference>
<comment type="caution">
    <text evidence="18">The sequence shown here is derived from an EMBL/GenBank/DDBJ whole genome shotgun (WGS) entry which is preliminary data.</text>
</comment>
<sequence>MKTSWFCCIQENLTSDEMQMLSQANQLAMEAEETMECIQEFPEHYKVILDRLNEQREQDQFTDITLIVDGHHFKAHKAVLAACSQFFYKFFQDFTQEPLVEIEGVSNMAFRHLIEFTYTAKLVIQGEEEANDVWKAAEYLQMLEAIKALEIRNKENASSLEANQAQDKSTTKKRKIAETSNVITETLPCAESEPVEIEVEIAEGAIDVDENNIEALDEVASAEQSIKYIQATDASDDSALALLADITSKFRHGERKSEIQEECDSISDPTGKQVEGIEIMELQLSHVNNLFHCEKCNRTFKLYYHFKEHMKTHSTESYKCDLCNKRYLRESALKQHLTCYHIDESGANKKQRPGKKIHVCQYCDKQFDHFGHFKEHLRKHTGEKPFECSNCHERFARNSTLKCHLTACQSGAGAKKGRKKLYECQVCNSVFNSWDQFKDHLVIHTGDKPNHCTLCDVWFMQGSELRRHLQEMHNISEHIVAEDILPVDSDPVASMTIIEQVEQVHVLPVIQVQVDPAQVTVEQVHPDLIPNNQVKNEQLAELPEQVEISYLEVEHIQTEQSTEVHMEEIDVEHVNQLHMEEVQAQLIEEADLEQVESGHVDQEELEANASTQLDETEACATEHGGSGVLKTQTILDMQEEKVES</sequence>
<evidence type="ECO:0000256" key="12">
    <source>
        <dbReference type="ARBA" id="ARBA00023163"/>
    </source>
</evidence>
<evidence type="ECO:0000256" key="4">
    <source>
        <dbReference type="ARBA" id="ARBA00022499"/>
    </source>
</evidence>
<dbReference type="PANTHER" id="PTHR24394">
    <property type="entry name" value="ZINC FINGER PROTEIN"/>
    <property type="match status" value="1"/>
</dbReference>
<dbReference type="PANTHER" id="PTHR24394:SF55">
    <property type="entry name" value="ZINC FINGER PROTEIN 131"/>
    <property type="match status" value="1"/>
</dbReference>
<keyword evidence="5" id="KW-0479">Metal-binding</keyword>
<dbReference type="GO" id="GO:0008270">
    <property type="term" value="F:zinc ion binding"/>
    <property type="evidence" value="ECO:0007669"/>
    <property type="project" value="UniProtKB-KW"/>
</dbReference>
<dbReference type="SUPFAM" id="SSF57667">
    <property type="entry name" value="beta-beta-alpha zinc fingers"/>
    <property type="match status" value="3"/>
</dbReference>
<keyword evidence="8" id="KW-0862">Zinc</keyword>
<evidence type="ECO:0000256" key="11">
    <source>
        <dbReference type="ARBA" id="ARBA00023125"/>
    </source>
</evidence>
<dbReference type="PROSITE" id="PS50097">
    <property type="entry name" value="BTB"/>
    <property type="match status" value="1"/>
</dbReference>
<dbReference type="CDD" id="cd18221">
    <property type="entry name" value="BTB_POZ_ZBTB35_ZNF131"/>
    <property type="match status" value="1"/>
</dbReference>
<dbReference type="SMART" id="SM00225">
    <property type="entry name" value="BTB"/>
    <property type="match status" value="1"/>
</dbReference>
<evidence type="ECO:0000313" key="18">
    <source>
        <dbReference type="EMBL" id="KAJ7335019.1"/>
    </source>
</evidence>
<organism evidence="18 19">
    <name type="scientific">Phrynocephalus forsythii</name>
    <dbReference type="NCBI Taxonomy" id="171643"/>
    <lineage>
        <taxon>Eukaryota</taxon>
        <taxon>Metazoa</taxon>
        <taxon>Chordata</taxon>
        <taxon>Craniata</taxon>
        <taxon>Vertebrata</taxon>
        <taxon>Euteleostomi</taxon>
        <taxon>Lepidosauria</taxon>
        <taxon>Squamata</taxon>
        <taxon>Bifurcata</taxon>
        <taxon>Unidentata</taxon>
        <taxon>Episquamata</taxon>
        <taxon>Toxicofera</taxon>
        <taxon>Iguania</taxon>
        <taxon>Acrodonta</taxon>
        <taxon>Agamidae</taxon>
        <taxon>Agaminae</taxon>
        <taxon>Phrynocephalus</taxon>
    </lineage>
</organism>
<keyword evidence="7 15" id="KW-0863">Zinc-finger</keyword>
<dbReference type="InterPro" id="IPR036236">
    <property type="entry name" value="Znf_C2H2_sf"/>
</dbReference>
<name>A0A9Q0Y0W0_9SAUR</name>
<keyword evidence="19" id="KW-1185">Reference proteome</keyword>
<dbReference type="FunFam" id="3.30.160.60:FF:001444">
    <property type="entry name" value="zinc finger protein 131 isoform X1"/>
    <property type="match status" value="1"/>
</dbReference>
<feature type="domain" description="C2H2-type" evidence="17">
    <location>
        <begin position="422"/>
        <end position="449"/>
    </location>
</feature>
<dbReference type="GO" id="GO:0000981">
    <property type="term" value="F:DNA-binding transcription factor activity, RNA polymerase II-specific"/>
    <property type="evidence" value="ECO:0007669"/>
    <property type="project" value="TreeGrafter"/>
</dbReference>
<evidence type="ECO:0000259" key="16">
    <source>
        <dbReference type="PROSITE" id="PS50097"/>
    </source>
</evidence>
<dbReference type="Pfam" id="PF12874">
    <property type="entry name" value="zf-met"/>
    <property type="match status" value="2"/>
</dbReference>
<dbReference type="FunFam" id="3.30.710.10:FF:000041">
    <property type="entry name" value="Zinc finger protein 131"/>
    <property type="match status" value="1"/>
</dbReference>
<dbReference type="InterPro" id="IPR000210">
    <property type="entry name" value="BTB/POZ_dom"/>
</dbReference>
<gene>
    <name evidence="18" type="ORF">JRQ81_012960</name>
</gene>
<dbReference type="Gene3D" id="3.30.160.60">
    <property type="entry name" value="Classic Zinc Finger"/>
    <property type="match status" value="5"/>
</dbReference>
<keyword evidence="12" id="KW-0804">Transcription</keyword>
<dbReference type="EMBL" id="JAPFRF010000004">
    <property type="protein sequence ID" value="KAJ7335019.1"/>
    <property type="molecule type" value="Genomic_DNA"/>
</dbReference>
<dbReference type="FunFam" id="3.30.160.60:FF:001928">
    <property type="entry name" value="Zinc finger protein 131"/>
    <property type="match status" value="1"/>
</dbReference>
<evidence type="ECO:0000256" key="7">
    <source>
        <dbReference type="ARBA" id="ARBA00022771"/>
    </source>
</evidence>
<dbReference type="OrthoDB" id="624345at2759"/>
<dbReference type="Proteomes" id="UP001142489">
    <property type="component" value="Unassembled WGS sequence"/>
</dbReference>
<dbReference type="SUPFAM" id="SSF54695">
    <property type="entry name" value="POZ domain"/>
    <property type="match status" value="1"/>
</dbReference>
<keyword evidence="11" id="KW-0238">DNA-binding</keyword>
<evidence type="ECO:0000256" key="14">
    <source>
        <dbReference type="ARBA" id="ARBA00067489"/>
    </source>
</evidence>
<dbReference type="FunFam" id="3.30.160.60:FF:000498">
    <property type="entry name" value="Putative zinc finger protein 131"/>
    <property type="match status" value="1"/>
</dbReference>